<dbReference type="Gene3D" id="3.40.50.720">
    <property type="entry name" value="NAD(P)-binding Rossmann-like Domain"/>
    <property type="match status" value="1"/>
</dbReference>
<sequence>MEELTMAAKNFRNIFEPFTVKSMTLKNRIVMTPIGTNFAERTGEVSDKLIAYYKQHAKGGIGLITVEGASVASPQGSLSTNQLRIDHDNYIHGLYKLCEAIHEYGSKASILLNHGGADSDGAETNIQPVSASDIPSKAGGDIPRPLAIEEIHGIVQKFADAAKRAVTAGFDAVEIQAGHGYLLNQFLSPLTNDRTDEFGGSKENRARFTTLVLKAVREVVGENIPIFLRISADELTEGGNSLNDTLEIVEYFQEYVDVFAVSAGLTCTIQYQHDADYLPDGWKSYMSKAVKKKTGKPCTAEGNIREPEIANEILKSGQSDLIGIGRGLIADPEWVNKVQFGNTDDINKCISCNNGCTATLSNKPMRCTVNPFVVSGENYKKERIKKPCNVVVIGGGTAGLEAACTAAEVGCSTVLIEKTNQLGGLARRVGSMPNKKRLGYFPAYQEKRAMALKNLFICKNVEATAEFVDGFKPDIVVNATGSNALLPDIKGLKENLEKGNVSTIFDLVDNVKSYEQTDLAGKKVVVIGGGNVGLDVVEFFAPRKADVTIVEKKPHFGEDLDLITRTGANELMEKYKVTQYPNANLLEVKEKSFIVRHDYKDLELDFDYGFICLGMQSATPALQALYDHFVDEGIEVLNIGDSAKTRRMIEGVKEGRDILIALERHHFL</sequence>
<dbReference type="Pfam" id="PF07992">
    <property type="entry name" value="Pyr_redox_2"/>
    <property type="match status" value="1"/>
</dbReference>
<dbReference type="PRINTS" id="PR00368">
    <property type="entry name" value="FADPNR"/>
</dbReference>
<evidence type="ECO:0000313" key="12">
    <source>
        <dbReference type="EMBL" id="EDR98108.1"/>
    </source>
</evidence>
<dbReference type="HOGENOM" id="CLU_012153_1_2_9"/>
<keyword evidence="9" id="KW-0411">Iron-sulfur</keyword>
<dbReference type="GO" id="GO:0016491">
    <property type="term" value="F:oxidoreductase activity"/>
    <property type="evidence" value="ECO:0007669"/>
    <property type="project" value="UniProtKB-KW"/>
</dbReference>
<evidence type="ECO:0000256" key="4">
    <source>
        <dbReference type="ARBA" id="ARBA00022630"/>
    </source>
</evidence>
<accession>B0MDT8</accession>
<organism evidence="12 13">
    <name type="scientific">Anaerostipes caccae (strain DSM 14662 / CCUG 47493 / JCM 13470 / NCIMB 13811 / L1-92)</name>
    <dbReference type="NCBI Taxonomy" id="411490"/>
    <lineage>
        <taxon>Bacteria</taxon>
        <taxon>Bacillati</taxon>
        <taxon>Bacillota</taxon>
        <taxon>Clostridia</taxon>
        <taxon>Lachnospirales</taxon>
        <taxon>Lachnospiraceae</taxon>
        <taxon>Anaerostipes</taxon>
    </lineage>
</organism>
<evidence type="ECO:0000256" key="3">
    <source>
        <dbReference type="ARBA" id="ARBA00011048"/>
    </source>
</evidence>
<name>B0MDT8_ANACD</name>
<evidence type="ECO:0000313" key="13">
    <source>
        <dbReference type="Proteomes" id="UP000004935"/>
    </source>
</evidence>
<dbReference type="Gene3D" id="3.50.50.60">
    <property type="entry name" value="FAD/NAD(P)-binding domain"/>
    <property type="match status" value="1"/>
</dbReference>
<dbReference type="AlphaFoldDB" id="B0MDT8"/>
<feature type="domain" description="NADH:flavin oxidoreductase/NADH oxidase N-terminal" evidence="10">
    <location>
        <begin position="14"/>
        <end position="342"/>
    </location>
</feature>
<evidence type="ECO:0000256" key="9">
    <source>
        <dbReference type="ARBA" id="ARBA00023014"/>
    </source>
</evidence>
<dbReference type="GO" id="GO:0010181">
    <property type="term" value="F:FMN binding"/>
    <property type="evidence" value="ECO:0007669"/>
    <property type="project" value="InterPro"/>
</dbReference>
<comment type="caution">
    <text evidence="12">The sequence shown here is derived from an EMBL/GenBank/DDBJ whole genome shotgun (WGS) entry which is preliminary data.</text>
</comment>
<dbReference type="InterPro" id="IPR036188">
    <property type="entry name" value="FAD/NAD-bd_sf"/>
</dbReference>
<keyword evidence="13" id="KW-1185">Reference proteome</keyword>
<dbReference type="Proteomes" id="UP000004935">
    <property type="component" value="Unassembled WGS sequence"/>
</dbReference>
<dbReference type="PANTHER" id="PTHR42917">
    <property type="entry name" value="2,4-DIENOYL-COA REDUCTASE"/>
    <property type="match status" value="1"/>
</dbReference>
<dbReference type="Pfam" id="PF00724">
    <property type="entry name" value="Oxidored_FMN"/>
    <property type="match status" value="1"/>
</dbReference>
<evidence type="ECO:0000256" key="8">
    <source>
        <dbReference type="ARBA" id="ARBA00023004"/>
    </source>
</evidence>
<dbReference type="eggNOG" id="COG0446">
    <property type="taxonomic scope" value="Bacteria"/>
</dbReference>
<dbReference type="CDD" id="cd02803">
    <property type="entry name" value="OYE_like_FMN_family"/>
    <property type="match status" value="1"/>
</dbReference>
<evidence type="ECO:0000256" key="7">
    <source>
        <dbReference type="ARBA" id="ARBA00023002"/>
    </source>
</evidence>
<proteinExistence type="inferred from homology"/>
<comment type="similarity">
    <text evidence="3">In the N-terminal section; belongs to the NADH:flavin oxidoreductase/NADH oxidase family.</text>
</comment>
<keyword evidence="6" id="KW-0479">Metal-binding</keyword>
<dbReference type="InterPro" id="IPR013785">
    <property type="entry name" value="Aldolase_TIM"/>
</dbReference>
<dbReference type="PRINTS" id="PR00411">
    <property type="entry name" value="PNDRDTASEI"/>
</dbReference>
<reference evidence="12" key="1">
    <citation type="submission" date="2007-11" db="EMBL/GenBank/DDBJ databases">
        <authorList>
            <person name="Fulton L."/>
            <person name="Clifton S."/>
            <person name="Fulton B."/>
            <person name="Xu J."/>
            <person name="Minx P."/>
            <person name="Pepin K.H."/>
            <person name="Johnson M."/>
            <person name="Thiruvilangam P."/>
            <person name="Bhonagiri V."/>
            <person name="Nash W.E."/>
            <person name="Mardis E.R."/>
            <person name="Wilson R.K."/>
        </authorList>
    </citation>
    <scope>NUCLEOTIDE SEQUENCE [LARGE SCALE GENOMIC DNA]</scope>
    <source>
        <strain evidence="12">DSM 14662</strain>
    </source>
</reference>
<dbReference type="SUPFAM" id="SSF51395">
    <property type="entry name" value="FMN-linked oxidoreductases"/>
    <property type="match status" value="1"/>
</dbReference>
<dbReference type="EMBL" id="ABAX03000012">
    <property type="protein sequence ID" value="EDR98108.1"/>
    <property type="molecule type" value="Genomic_DNA"/>
</dbReference>
<dbReference type="SUPFAM" id="SSF51905">
    <property type="entry name" value="FAD/NAD(P)-binding domain"/>
    <property type="match status" value="1"/>
</dbReference>
<keyword evidence="5" id="KW-0288">FMN</keyword>
<dbReference type="GO" id="GO:0051536">
    <property type="term" value="F:iron-sulfur cluster binding"/>
    <property type="evidence" value="ECO:0007669"/>
    <property type="project" value="UniProtKB-KW"/>
</dbReference>
<gene>
    <name evidence="12" type="ORF">ANACAC_01731</name>
</gene>
<comment type="cofactor">
    <cofactor evidence="1">
        <name>FMN</name>
        <dbReference type="ChEBI" id="CHEBI:58210"/>
    </cofactor>
</comment>
<dbReference type="STRING" id="411490.ANACAC_01731"/>
<evidence type="ECO:0000259" key="10">
    <source>
        <dbReference type="Pfam" id="PF00724"/>
    </source>
</evidence>
<reference evidence="12" key="2">
    <citation type="submission" date="2013-11" db="EMBL/GenBank/DDBJ databases">
        <title>Draft genome sequence of Anaerostipes caccae (DSM 14662).</title>
        <authorList>
            <person name="Sudarsanam P."/>
            <person name="Ley R."/>
            <person name="Guruge J."/>
            <person name="Turnbaugh P.J."/>
            <person name="Mahowald M."/>
            <person name="Liep D."/>
            <person name="Gordon J."/>
        </authorList>
    </citation>
    <scope>NUCLEOTIDE SEQUENCE</scope>
    <source>
        <strain evidence="12">DSM 14662</strain>
    </source>
</reference>
<protein>
    <submittedName>
        <fullName evidence="12">Pyridine nucleotide-disulfide oxidoreductase</fullName>
    </submittedName>
</protein>
<dbReference type="PANTHER" id="PTHR42917:SF2">
    <property type="entry name" value="2,4-DIENOYL-COA REDUCTASE [(2E)-ENOYL-COA-PRODUCING]"/>
    <property type="match status" value="1"/>
</dbReference>
<dbReference type="InterPro" id="IPR001155">
    <property type="entry name" value="OxRdtase_FMN_N"/>
</dbReference>
<dbReference type="InterPro" id="IPR023753">
    <property type="entry name" value="FAD/NAD-binding_dom"/>
</dbReference>
<evidence type="ECO:0000256" key="2">
    <source>
        <dbReference type="ARBA" id="ARBA00001966"/>
    </source>
</evidence>
<evidence type="ECO:0000256" key="1">
    <source>
        <dbReference type="ARBA" id="ARBA00001917"/>
    </source>
</evidence>
<keyword evidence="8" id="KW-0408">Iron</keyword>
<evidence type="ECO:0000256" key="6">
    <source>
        <dbReference type="ARBA" id="ARBA00022723"/>
    </source>
</evidence>
<dbReference type="eggNOG" id="COG1902">
    <property type="taxonomic scope" value="Bacteria"/>
</dbReference>
<keyword evidence="4" id="KW-0285">Flavoprotein</keyword>
<dbReference type="GO" id="GO:0046872">
    <property type="term" value="F:metal ion binding"/>
    <property type="evidence" value="ECO:0007669"/>
    <property type="project" value="UniProtKB-KW"/>
</dbReference>
<evidence type="ECO:0000259" key="11">
    <source>
        <dbReference type="Pfam" id="PF07992"/>
    </source>
</evidence>
<keyword evidence="7" id="KW-0560">Oxidoreductase</keyword>
<dbReference type="Gene3D" id="3.20.20.70">
    <property type="entry name" value="Aldolase class I"/>
    <property type="match status" value="1"/>
</dbReference>
<feature type="domain" description="FAD/NAD(P)-binding" evidence="11">
    <location>
        <begin position="389"/>
        <end position="624"/>
    </location>
</feature>
<comment type="cofactor">
    <cofactor evidence="2">
        <name>[4Fe-4S] cluster</name>
        <dbReference type="ChEBI" id="CHEBI:49883"/>
    </cofactor>
</comment>
<evidence type="ECO:0000256" key="5">
    <source>
        <dbReference type="ARBA" id="ARBA00022643"/>
    </source>
</evidence>
<dbReference type="InterPro" id="IPR051793">
    <property type="entry name" value="NADH:flavin_oxidoreductase"/>
</dbReference>